<evidence type="ECO:0000313" key="4">
    <source>
        <dbReference type="Proteomes" id="UP001302059"/>
    </source>
</evidence>
<dbReference type="Proteomes" id="UP001302059">
    <property type="component" value="Unassembled WGS sequence"/>
</dbReference>
<gene>
    <name evidence="3" type="ORF">QOL99_15210</name>
</gene>
<proteinExistence type="predicted"/>
<dbReference type="EMBL" id="JASNGB010000211">
    <property type="protein sequence ID" value="MDL2345488.1"/>
    <property type="molecule type" value="Genomic_DNA"/>
</dbReference>
<reference evidence="3 4" key="1">
    <citation type="submission" date="2023-05" db="EMBL/GenBank/DDBJ databases">
        <authorList>
            <person name="Gao F."/>
        </authorList>
    </citation>
    <scope>NUCLEOTIDE SEQUENCE [LARGE SCALE GENOMIC DNA]</scope>
    <source>
        <strain evidence="3 4">MIMF12</strain>
    </source>
</reference>
<keyword evidence="2" id="KW-0472">Membrane</keyword>
<feature type="transmembrane region" description="Helical" evidence="2">
    <location>
        <begin position="43"/>
        <end position="65"/>
    </location>
</feature>
<evidence type="ECO:0000313" key="3">
    <source>
        <dbReference type="EMBL" id="MDL2345488.1"/>
    </source>
</evidence>
<feature type="non-terminal residue" evidence="3">
    <location>
        <position position="115"/>
    </location>
</feature>
<keyword evidence="2" id="KW-1133">Transmembrane helix</keyword>
<organism evidence="3 4">
    <name type="scientific">Deinococcus rhizophilus</name>
    <dbReference type="NCBI Taxonomy" id="3049544"/>
    <lineage>
        <taxon>Bacteria</taxon>
        <taxon>Thermotogati</taxon>
        <taxon>Deinococcota</taxon>
        <taxon>Deinococci</taxon>
        <taxon>Deinococcales</taxon>
        <taxon>Deinococcaceae</taxon>
        <taxon>Deinococcus</taxon>
    </lineage>
</organism>
<comment type="caution">
    <text evidence="3">The sequence shown here is derived from an EMBL/GenBank/DDBJ whole genome shotgun (WGS) entry which is preliminary data.</text>
</comment>
<accession>A0ABT7JNK1</accession>
<evidence type="ECO:0000256" key="1">
    <source>
        <dbReference type="SAM" id="Coils"/>
    </source>
</evidence>
<dbReference type="RefSeq" id="WP_285525059.1">
    <property type="nucleotide sequence ID" value="NZ_JASNGB010000211.1"/>
</dbReference>
<keyword evidence="4" id="KW-1185">Reference proteome</keyword>
<name>A0ABT7JNK1_9DEIO</name>
<dbReference type="Pfam" id="PF11283">
    <property type="entry name" value="DUF3084"/>
    <property type="match status" value="1"/>
</dbReference>
<sequence length="115" mass="12408">MLWLFLPFVVLLAGVVAYSADTIARKVGRKHLRLFGLRPKSTALLVAVLSGMGISAASLGAFLLLNRSAVNTIAQADQLRPQINALREEVEGVQAELGAAQRERDEARRAAEALQ</sequence>
<feature type="coiled-coil region" evidence="1">
    <location>
        <begin position="76"/>
        <end position="110"/>
    </location>
</feature>
<dbReference type="InterPro" id="IPR021435">
    <property type="entry name" value="DUF3084"/>
</dbReference>
<keyword evidence="2" id="KW-0812">Transmembrane</keyword>
<evidence type="ECO:0000256" key="2">
    <source>
        <dbReference type="SAM" id="Phobius"/>
    </source>
</evidence>
<protein>
    <submittedName>
        <fullName evidence="3">DUF3084 domain-containing protein</fullName>
    </submittedName>
</protein>
<keyword evidence="1" id="KW-0175">Coiled coil</keyword>